<reference evidence="2 3" key="1">
    <citation type="journal article" date="2014" name="Genome Biol. Evol.">
        <title>The secreted proteins of Achlya hypogyna and Thraustotheca clavata identify the ancestral oomycete secretome and reveal gene acquisitions by horizontal gene transfer.</title>
        <authorList>
            <person name="Misner I."/>
            <person name="Blouin N."/>
            <person name="Leonard G."/>
            <person name="Richards T.A."/>
            <person name="Lane C.E."/>
        </authorList>
    </citation>
    <scope>NUCLEOTIDE SEQUENCE [LARGE SCALE GENOMIC DNA]</scope>
    <source>
        <strain evidence="2 3">ATCC 48635</strain>
    </source>
</reference>
<feature type="domain" description="Helicase-associated" evidence="1">
    <location>
        <begin position="256"/>
        <end position="325"/>
    </location>
</feature>
<accession>A0A1V9ZKC5</accession>
<organism evidence="2 3">
    <name type="scientific">Achlya hypogyna</name>
    <name type="common">Oomycete</name>
    <name type="synonym">Protoachlya hypogyna</name>
    <dbReference type="NCBI Taxonomy" id="1202772"/>
    <lineage>
        <taxon>Eukaryota</taxon>
        <taxon>Sar</taxon>
        <taxon>Stramenopiles</taxon>
        <taxon>Oomycota</taxon>
        <taxon>Saprolegniomycetes</taxon>
        <taxon>Saprolegniales</taxon>
        <taxon>Achlyaceae</taxon>
        <taxon>Achlya</taxon>
    </lineage>
</organism>
<sequence>MRDGVNDIRQTNNWSDVSFGAFVELAKAARAVQRETSAYTTLPATLLVPSSAPWPCHLHGRTFDIDALRHEHKRKQLPPSFVQQLDQLHFIWDLEEHAWSMELSALTMYKRLHGDLCVSPTFEVPTYDQRWPLDTRGIKLGALVRRLLADPSALPSPRLDELAAIGFSWDSADHVSWEATTLGLVVFKALHQHTNVPASFIVPAQDVQWPPITWRLPLGRVVQRLLRPGQLSNAQQCKLAELGISFGSTEARDDASDWSTRLDALRTYQRLHGSVLVPMRYVVPHQAPWTPPLRGLHLGRIVRNLRRSAASLPPARRAELEELGFVWCCTDYSWQVKQRALVAFKELHGHVLVPQTFIVPADDSAWPRDTWGLRLGRAVDKIREGAAELPAERAAWLQALGFVWRCRRKRQAPDAAVASKRRKESHLYSM</sequence>
<proteinExistence type="predicted"/>
<dbReference type="STRING" id="1202772.A0A1V9ZKC5"/>
<dbReference type="EMBL" id="JNBR01000084">
    <property type="protein sequence ID" value="OQR98442.1"/>
    <property type="molecule type" value="Genomic_DNA"/>
</dbReference>
<evidence type="ECO:0000313" key="3">
    <source>
        <dbReference type="Proteomes" id="UP000243579"/>
    </source>
</evidence>
<feature type="domain" description="Helicase-associated" evidence="1">
    <location>
        <begin position="331"/>
        <end position="402"/>
    </location>
</feature>
<dbReference type="Pfam" id="PF03457">
    <property type="entry name" value="HA"/>
    <property type="match status" value="2"/>
</dbReference>
<dbReference type="Proteomes" id="UP000243579">
    <property type="component" value="Unassembled WGS sequence"/>
</dbReference>
<dbReference type="PANTHER" id="PTHR37066:SF1">
    <property type="entry name" value="LNS2_PITP DOMAIN-CONTAINING PROTEIN"/>
    <property type="match status" value="1"/>
</dbReference>
<dbReference type="OrthoDB" id="58760at2759"/>
<comment type="caution">
    <text evidence="2">The sequence shown here is derived from an EMBL/GenBank/DDBJ whole genome shotgun (WGS) entry which is preliminary data.</text>
</comment>
<gene>
    <name evidence="2" type="ORF">ACHHYP_08629</name>
</gene>
<dbReference type="InterPro" id="IPR005114">
    <property type="entry name" value="Helicase_assoc"/>
</dbReference>
<dbReference type="AlphaFoldDB" id="A0A1V9ZKC5"/>
<name>A0A1V9ZKC5_ACHHY</name>
<dbReference type="PANTHER" id="PTHR37066">
    <property type="entry name" value="HELICASE-ASSOCIATED"/>
    <property type="match status" value="1"/>
</dbReference>
<protein>
    <recommendedName>
        <fullName evidence="1">Helicase-associated domain-containing protein</fullName>
    </recommendedName>
</protein>
<evidence type="ECO:0000313" key="2">
    <source>
        <dbReference type="EMBL" id="OQR98442.1"/>
    </source>
</evidence>
<keyword evidence="3" id="KW-1185">Reference proteome</keyword>
<evidence type="ECO:0000259" key="1">
    <source>
        <dbReference type="Pfam" id="PF03457"/>
    </source>
</evidence>